<accession>A0A9D3SKS8</accession>
<dbReference type="InterPro" id="IPR015917">
    <property type="entry name" value="Pept_C14A"/>
</dbReference>
<dbReference type="PROSITE" id="PS50208">
    <property type="entry name" value="CASPASE_P20"/>
    <property type="match status" value="1"/>
</dbReference>
<dbReference type="OrthoDB" id="6116485at2759"/>
<dbReference type="Gene3D" id="3.40.50.1460">
    <property type="match status" value="1"/>
</dbReference>
<dbReference type="GO" id="GO:0006508">
    <property type="term" value="P:proteolysis"/>
    <property type="evidence" value="ECO:0007669"/>
    <property type="project" value="InterPro"/>
</dbReference>
<evidence type="ECO:0000256" key="1">
    <source>
        <dbReference type="ARBA" id="ARBA00010134"/>
    </source>
</evidence>
<dbReference type="Proteomes" id="UP000824219">
    <property type="component" value="Linkage Group LG16"/>
</dbReference>
<feature type="domain" description="Caspase family p10" evidence="3">
    <location>
        <begin position="160"/>
        <end position="241"/>
    </location>
</feature>
<evidence type="ECO:0000259" key="4">
    <source>
        <dbReference type="PROSITE" id="PS50208"/>
    </source>
</evidence>
<dbReference type="PANTHER" id="PTHR22576:SF41">
    <property type="entry name" value="CASPASE 14, APOPTOSIS-RELATED CYSTEINE PEPTIDASE"/>
    <property type="match status" value="1"/>
</dbReference>
<dbReference type="InterPro" id="IPR029030">
    <property type="entry name" value="Caspase-like_dom_sf"/>
</dbReference>
<dbReference type="PANTHER" id="PTHR22576">
    <property type="entry name" value="MUCOSA ASSOCIATED LYMPHOID TISSUE LYMPHOMA TRANSLOCATION PROTEIN 1/PARACASPASE"/>
    <property type="match status" value="1"/>
</dbReference>
<evidence type="ECO:0000256" key="2">
    <source>
        <dbReference type="RuleBase" id="RU003971"/>
    </source>
</evidence>
<dbReference type="PROSITE" id="PS50207">
    <property type="entry name" value="CASPASE_P10"/>
    <property type="match status" value="1"/>
</dbReference>
<name>A0A9D3SKS8_9TELE</name>
<evidence type="ECO:0000313" key="5">
    <source>
        <dbReference type="EMBL" id="KAG7322819.1"/>
    </source>
</evidence>
<dbReference type="SMART" id="SM00115">
    <property type="entry name" value="CASc"/>
    <property type="match status" value="1"/>
</dbReference>
<organism evidence="5 6">
    <name type="scientific">Hemibagrus wyckioides</name>
    <dbReference type="NCBI Taxonomy" id="337641"/>
    <lineage>
        <taxon>Eukaryota</taxon>
        <taxon>Metazoa</taxon>
        <taxon>Chordata</taxon>
        <taxon>Craniata</taxon>
        <taxon>Vertebrata</taxon>
        <taxon>Euteleostomi</taxon>
        <taxon>Actinopterygii</taxon>
        <taxon>Neopterygii</taxon>
        <taxon>Teleostei</taxon>
        <taxon>Ostariophysi</taxon>
        <taxon>Siluriformes</taxon>
        <taxon>Bagridae</taxon>
        <taxon>Hemibagrus</taxon>
    </lineage>
</organism>
<dbReference type="GO" id="GO:0004197">
    <property type="term" value="F:cysteine-type endopeptidase activity"/>
    <property type="evidence" value="ECO:0007669"/>
    <property type="project" value="InterPro"/>
</dbReference>
<dbReference type="AlphaFoldDB" id="A0A9D3SKS8"/>
<protein>
    <submittedName>
        <fullName evidence="5">Uncharacterized protein</fullName>
    </submittedName>
</protein>
<evidence type="ECO:0000259" key="3">
    <source>
        <dbReference type="PROSITE" id="PS50207"/>
    </source>
</evidence>
<evidence type="ECO:0000313" key="6">
    <source>
        <dbReference type="Proteomes" id="UP000824219"/>
    </source>
</evidence>
<reference evidence="5 6" key="1">
    <citation type="submission" date="2021-06" db="EMBL/GenBank/DDBJ databases">
        <title>Chromosome-level genome assembly of the red-tail catfish (Hemibagrus wyckioides).</title>
        <authorList>
            <person name="Shao F."/>
        </authorList>
    </citation>
    <scope>NUCLEOTIDE SEQUENCE [LARGE SCALE GENOMIC DNA]</scope>
    <source>
        <strain evidence="5">EC202008001</strain>
        <tissue evidence="5">Blood</tissue>
    </source>
</reference>
<comment type="similarity">
    <text evidence="1 2">Belongs to the peptidase C14A family.</text>
</comment>
<gene>
    <name evidence="5" type="ORF">KOW79_014165</name>
</gene>
<keyword evidence="6" id="KW-1185">Reference proteome</keyword>
<dbReference type="InterPro" id="IPR001309">
    <property type="entry name" value="Pept_C14_p20"/>
</dbReference>
<feature type="domain" description="Caspase family p20" evidence="4">
    <location>
        <begin position="11"/>
        <end position="131"/>
    </location>
</feature>
<dbReference type="PRINTS" id="PR00376">
    <property type="entry name" value="IL1BCENZYME"/>
</dbReference>
<dbReference type="Pfam" id="PF00656">
    <property type="entry name" value="Peptidase_C14"/>
    <property type="match status" value="1"/>
</dbReference>
<dbReference type="InterPro" id="IPR052039">
    <property type="entry name" value="Caspase-related_regulators"/>
</dbReference>
<proteinExistence type="inferred from homology"/>
<dbReference type="InterPro" id="IPR002138">
    <property type="entry name" value="Pept_C14_p10"/>
</dbReference>
<sequence length="264" mass="29380">MSIPSVSKSTAQNRALIVSVERYSACADFDKRRGVRRDTKRLHAALKRRGFEVTFLDDLEAHEIIEAFKAESEQLVHSCFVGVISSHGENGVIFGSDGRPVRLGDIYSQFGGPVMAGKNKLFLVQACRGSELDDGVETDAVCVDSSTDDGVYECQSIPDQMVVAYATAPGYSAFMHPTGSVFLQTFCDLVEECEGWEITRFLTQLNRRIAFEFEARGKVLQGKKEMPCFISRLTSDFYPFTNTLRVSATELLRDTHTARKNSMS</sequence>
<comment type="caution">
    <text evidence="5">The sequence shown here is derived from an EMBL/GenBank/DDBJ whole genome shotgun (WGS) entry which is preliminary data.</text>
</comment>
<dbReference type="InterPro" id="IPR011600">
    <property type="entry name" value="Pept_C14_caspase"/>
</dbReference>
<dbReference type="FunFam" id="3.40.50.1460:FF:000024">
    <property type="entry name" value="Caspase 21"/>
    <property type="match status" value="1"/>
</dbReference>
<dbReference type="EMBL" id="JAHKSW010000016">
    <property type="protein sequence ID" value="KAG7322819.1"/>
    <property type="molecule type" value="Genomic_DNA"/>
</dbReference>
<dbReference type="SUPFAM" id="SSF52129">
    <property type="entry name" value="Caspase-like"/>
    <property type="match status" value="1"/>
</dbReference>